<dbReference type="RefSeq" id="XP_012337105.1">
    <property type="nucleotide sequence ID" value="XM_012481682.1"/>
</dbReference>
<gene>
    <name evidence="2" type="ORF">AK88_04072</name>
</gene>
<feature type="domain" description="THIF-type NAD/FAD binding fold" evidence="1">
    <location>
        <begin position="7"/>
        <end position="573"/>
    </location>
</feature>
<dbReference type="GO" id="GO:0031510">
    <property type="term" value="C:SUMO activating enzyme complex"/>
    <property type="evidence" value="ECO:0007669"/>
    <property type="project" value="TreeGrafter"/>
</dbReference>
<dbReference type="VEuPathDB" id="PlasmoDB:AK88_04072"/>
<dbReference type="GO" id="GO:0019948">
    <property type="term" value="F:SUMO activating enzyme activity"/>
    <property type="evidence" value="ECO:0007669"/>
    <property type="project" value="TreeGrafter"/>
</dbReference>
<name>A0A0D9QH20_PLAFR</name>
<dbReference type="Pfam" id="PF00899">
    <property type="entry name" value="ThiF"/>
    <property type="match status" value="1"/>
</dbReference>
<accession>A0A0D9QH20</accession>
<evidence type="ECO:0000313" key="3">
    <source>
        <dbReference type="Proteomes" id="UP000054561"/>
    </source>
</evidence>
<dbReference type="PANTHER" id="PTHR10953:SF162">
    <property type="entry name" value="SUMO-ACTIVATING ENZYME SUBUNIT 1"/>
    <property type="match status" value="1"/>
</dbReference>
<reference evidence="2 3" key="1">
    <citation type="submission" date="2014-03" db="EMBL/GenBank/DDBJ databases">
        <title>The Genome Sequence of Plasmodium fragile nilgiri.</title>
        <authorList>
            <consortium name="The Broad Institute Genomics Platform"/>
            <consortium name="The Broad Institute Genome Sequencing Center for Infectious Disease"/>
            <person name="Neafsey D."/>
            <person name="Duraisingh M."/>
            <person name="Young S.K."/>
            <person name="Zeng Q."/>
            <person name="Gargeya S."/>
            <person name="Abouelleil A."/>
            <person name="Alvarado L."/>
            <person name="Chapman S.B."/>
            <person name="Gainer-Dewar J."/>
            <person name="Goldberg J."/>
            <person name="Griggs A."/>
            <person name="Gujja S."/>
            <person name="Hansen M."/>
            <person name="Howarth C."/>
            <person name="Imamovic A."/>
            <person name="Larimer J."/>
            <person name="Pearson M."/>
            <person name="Poon T.W."/>
            <person name="Priest M."/>
            <person name="Roberts A."/>
            <person name="Saif S."/>
            <person name="Shea T."/>
            <person name="Sykes S."/>
            <person name="Wortman J."/>
            <person name="Nusbaum C."/>
            <person name="Birren B."/>
        </authorList>
    </citation>
    <scope>NUCLEOTIDE SEQUENCE [LARGE SCALE GENOMIC DNA]</scope>
    <source>
        <strain evidence="3">nilgiri</strain>
    </source>
</reference>
<dbReference type="AlphaFoldDB" id="A0A0D9QH20"/>
<dbReference type="OMA" id="YIDHTHD"/>
<sequence length="583" mass="67097">MEQGEEFSRQISLWGTTHQEILMSSSVCLLGSSLLIMEVAKGLMLSGIRNITIVDNTCVTTEDEKYYIFSNGCEILNEYKCKVVKENLIRMNQLANITCIVKDPLDYMEEVVSNGGDTYDVIICNLSVRYNLLVEKICRRKGKIFITCHGEGYLGYVHVSVGQNHLYVHPCDKKRREKFEWAIYTHLSLSLYEELKEYVRMVDYGAIRGPVWRDKIVFLAKCYQDFLAGQGGSTERSNERSNGRGDDRHDCDCRFLFFLDEKLKLKDAPRLPPPDETTYRMLSPRNIMHRIKEALLVNRNEWPPQNHIFIFLVSLKSFIKERKELPLLVDLKNEERDVGGMTTCVDKILLQRKVKDEEQIGALIERKKRKYKFKKAFSLSHFVYFFWNFLFMRSGTRDDSAWGNSLREHFLEFSLLYGLGLKPIRDGHLSVRGRAKTVCQLDCNYVDQKTRGNLLLCGRHMDLIHFGERGRNAKIKKEINKLVELSVPHDERETHMGGYSNAKELPFLLSYVDVNTNVLFNTVRKVENTFDRLVCDMGGYGVCAQMVIAGLVAQEGVKICSLYLEPQSNSFFFTAGKGRGGVG</sequence>
<dbReference type="PANTHER" id="PTHR10953">
    <property type="entry name" value="UBIQUITIN-ACTIVATING ENZYME E1"/>
    <property type="match status" value="1"/>
</dbReference>
<protein>
    <recommendedName>
        <fullName evidence="1">THIF-type NAD/FAD binding fold domain-containing protein</fullName>
    </recommendedName>
</protein>
<evidence type="ECO:0000313" key="2">
    <source>
        <dbReference type="EMBL" id="KJP86258.1"/>
    </source>
</evidence>
<dbReference type="InterPro" id="IPR045886">
    <property type="entry name" value="ThiF/MoeB/HesA"/>
</dbReference>
<dbReference type="InterPro" id="IPR000594">
    <property type="entry name" value="ThiF_NAD_FAD-bd"/>
</dbReference>
<dbReference type="EMBL" id="KQ001697">
    <property type="protein sequence ID" value="KJP86258.1"/>
    <property type="molecule type" value="Genomic_DNA"/>
</dbReference>
<dbReference type="Gene3D" id="3.40.50.720">
    <property type="entry name" value="NAD(P)-binding Rossmann-like Domain"/>
    <property type="match status" value="1"/>
</dbReference>
<dbReference type="GO" id="GO:0016925">
    <property type="term" value="P:protein sumoylation"/>
    <property type="evidence" value="ECO:0007669"/>
    <property type="project" value="TreeGrafter"/>
</dbReference>
<dbReference type="SUPFAM" id="SSF69572">
    <property type="entry name" value="Activating enzymes of the ubiquitin-like proteins"/>
    <property type="match status" value="1"/>
</dbReference>
<dbReference type="GeneID" id="24269386"/>
<dbReference type="Proteomes" id="UP000054561">
    <property type="component" value="Unassembled WGS sequence"/>
</dbReference>
<dbReference type="InterPro" id="IPR035985">
    <property type="entry name" value="Ubiquitin-activating_enz"/>
</dbReference>
<proteinExistence type="predicted"/>
<dbReference type="OrthoDB" id="1708823at2759"/>
<keyword evidence="3" id="KW-1185">Reference proteome</keyword>
<dbReference type="GO" id="GO:0005737">
    <property type="term" value="C:cytoplasm"/>
    <property type="evidence" value="ECO:0007669"/>
    <property type="project" value="TreeGrafter"/>
</dbReference>
<evidence type="ECO:0000259" key="1">
    <source>
        <dbReference type="Pfam" id="PF00899"/>
    </source>
</evidence>
<organism evidence="2 3">
    <name type="scientific">Plasmodium fragile</name>
    <dbReference type="NCBI Taxonomy" id="5857"/>
    <lineage>
        <taxon>Eukaryota</taxon>
        <taxon>Sar</taxon>
        <taxon>Alveolata</taxon>
        <taxon>Apicomplexa</taxon>
        <taxon>Aconoidasida</taxon>
        <taxon>Haemosporida</taxon>
        <taxon>Plasmodiidae</taxon>
        <taxon>Plasmodium</taxon>
        <taxon>Plasmodium (Plasmodium)</taxon>
    </lineage>
</organism>